<keyword evidence="3" id="KW-0597">Phosphoprotein</keyword>
<dbReference type="PROSITE" id="PS50955">
    <property type="entry name" value="LEM_LIKE"/>
    <property type="match status" value="1"/>
</dbReference>
<evidence type="ECO:0000256" key="6">
    <source>
        <dbReference type="SAM" id="MobiDB-lite"/>
    </source>
</evidence>
<dbReference type="Proteomes" id="UP000515145">
    <property type="component" value="Chromosome 7"/>
</dbReference>
<dbReference type="SMART" id="SM01261">
    <property type="entry name" value="Thymopoietin"/>
    <property type="match status" value="1"/>
</dbReference>
<feature type="compositionally biased region" description="Polar residues" evidence="6">
    <location>
        <begin position="178"/>
        <end position="187"/>
    </location>
</feature>
<protein>
    <submittedName>
        <fullName evidence="11">LEM domain-containing protein 1 isoform X4</fullName>
    </submittedName>
</protein>
<dbReference type="AlphaFoldDB" id="A0A6P7IQ79"/>
<dbReference type="InterPro" id="IPR013146">
    <property type="entry name" value="LEM-like_dom"/>
</dbReference>
<evidence type="ECO:0000256" key="7">
    <source>
        <dbReference type="SAM" id="Phobius"/>
    </source>
</evidence>
<feature type="domain" description="LEM" evidence="8">
    <location>
        <begin position="75"/>
        <end position="119"/>
    </location>
</feature>
<evidence type="ECO:0000313" key="10">
    <source>
        <dbReference type="Proteomes" id="UP000515145"/>
    </source>
</evidence>
<evidence type="ECO:0000256" key="3">
    <source>
        <dbReference type="ARBA" id="ARBA00022553"/>
    </source>
</evidence>
<organism evidence="10 11">
    <name type="scientific">Parambassis ranga</name>
    <name type="common">Indian glassy fish</name>
    <dbReference type="NCBI Taxonomy" id="210632"/>
    <lineage>
        <taxon>Eukaryota</taxon>
        <taxon>Metazoa</taxon>
        <taxon>Chordata</taxon>
        <taxon>Craniata</taxon>
        <taxon>Vertebrata</taxon>
        <taxon>Euteleostomi</taxon>
        <taxon>Actinopterygii</taxon>
        <taxon>Neopterygii</taxon>
        <taxon>Teleostei</taxon>
        <taxon>Neoteleostei</taxon>
        <taxon>Acanthomorphata</taxon>
        <taxon>Ovalentaria</taxon>
        <taxon>Ambassidae</taxon>
        <taxon>Parambassis</taxon>
    </lineage>
</organism>
<feature type="region of interest" description="Disordered" evidence="6">
    <location>
        <begin position="118"/>
        <end position="187"/>
    </location>
</feature>
<keyword evidence="2" id="KW-0488">Methylation</keyword>
<sequence length="380" mass="42506">MPFEEDPAYLSKSRLKSDLVAHNVALPPAASKKEIYVELHLKHIDQRNAADFSSDEEDLVPDVADREEDPDHTEIPDPRTLTDDELKAALLHHGVKAGPIVGTTRAVYEKKLKKLLQPDESGKVNGAEKAVVYSDSEEEEEEEVEEEEQKADGEEEVEESVCTESEKQTAEQTDLAKQESSQAKLPYQNGSFPYLQCFMPSSRLHARPTSNRESKSKWNSRNAVKSSERSRSRCKEIPVGISRASSVDQHSGLGSGPPQEPMKDIIKEIFPETGTTPTGIHATRRRPIKGAAQRPVQYGYPATPVSPATLERREMERRRVPIRIQILVFLIMACILYFIYVNLEDICVVLLDSLNQGFDSEDGYSLQAETEDTQVVSGQD</sequence>
<dbReference type="GeneID" id="114438449"/>
<dbReference type="PANTHER" id="PTHR12019:SF22">
    <property type="entry name" value="LAMINA-ASSOCIATED POLYPEPTIDE 2, ISOFORMS BETA_GAMMA"/>
    <property type="match status" value="1"/>
</dbReference>
<dbReference type="RefSeq" id="XP_028265612.1">
    <property type="nucleotide sequence ID" value="XM_028409811.1"/>
</dbReference>
<dbReference type="InterPro" id="IPR051656">
    <property type="entry name" value="LEM_domain"/>
</dbReference>
<dbReference type="SUPFAM" id="SSF63451">
    <property type="entry name" value="LEM domain"/>
    <property type="match status" value="2"/>
</dbReference>
<name>A0A6P7IQ79_9TELE</name>
<gene>
    <name evidence="11" type="primary">lemd1</name>
</gene>
<keyword evidence="7" id="KW-1133">Transmembrane helix</keyword>
<feature type="compositionally biased region" description="Basic and acidic residues" evidence="6">
    <location>
        <begin position="164"/>
        <end position="177"/>
    </location>
</feature>
<dbReference type="PROSITE" id="PS50954">
    <property type="entry name" value="LEM"/>
    <property type="match status" value="1"/>
</dbReference>
<keyword evidence="10" id="KW-1185">Reference proteome</keyword>
<reference evidence="11" key="1">
    <citation type="submission" date="2025-08" db="UniProtKB">
        <authorList>
            <consortium name="RefSeq"/>
        </authorList>
    </citation>
    <scope>IDENTIFICATION</scope>
</reference>
<keyword evidence="5" id="KW-0238">DNA-binding</keyword>
<keyword evidence="7" id="KW-0472">Membrane</keyword>
<evidence type="ECO:0000256" key="2">
    <source>
        <dbReference type="ARBA" id="ARBA00022481"/>
    </source>
</evidence>
<feature type="compositionally biased region" description="Acidic residues" evidence="6">
    <location>
        <begin position="53"/>
        <end position="71"/>
    </location>
</feature>
<dbReference type="Pfam" id="PF08198">
    <property type="entry name" value="Thymopoietin"/>
    <property type="match status" value="1"/>
</dbReference>
<dbReference type="GO" id="GO:0003677">
    <property type="term" value="F:DNA binding"/>
    <property type="evidence" value="ECO:0007669"/>
    <property type="project" value="UniProtKB-KW"/>
</dbReference>
<keyword evidence="7" id="KW-0812">Transmembrane</keyword>
<feature type="region of interest" description="Disordered" evidence="6">
    <location>
        <begin position="46"/>
        <end position="80"/>
    </location>
</feature>
<dbReference type="SMART" id="SM00540">
    <property type="entry name" value="LEM"/>
    <property type="match status" value="1"/>
</dbReference>
<dbReference type="FunFam" id="1.10.720.40:FF:000001">
    <property type="entry name" value="LEM domain containing 2, isoform CRA_a"/>
    <property type="match status" value="2"/>
</dbReference>
<dbReference type="CDD" id="cd12940">
    <property type="entry name" value="LEM_LAP2_LEMD1"/>
    <property type="match status" value="1"/>
</dbReference>
<feature type="compositionally biased region" description="Acidic residues" evidence="6">
    <location>
        <begin position="135"/>
        <end position="161"/>
    </location>
</feature>
<evidence type="ECO:0000256" key="1">
    <source>
        <dbReference type="ARBA" id="ARBA00007744"/>
    </source>
</evidence>
<feature type="domain" description="LEM-like" evidence="9">
    <location>
        <begin position="4"/>
        <end position="47"/>
    </location>
</feature>
<evidence type="ECO:0000259" key="9">
    <source>
        <dbReference type="PROSITE" id="PS50955"/>
    </source>
</evidence>
<comment type="similarity">
    <text evidence="1">Belongs to the LEM family.</text>
</comment>
<dbReference type="GO" id="GO:0005635">
    <property type="term" value="C:nuclear envelope"/>
    <property type="evidence" value="ECO:0007669"/>
    <property type="project" value="UniProtKB-ARBA"/>
</dbReference>
<keyword evidence="4" id="KW-0007">Acetylation</keyword>
<dbReference type="PANTHER" id="PTHR12019">
    <property type="entry name" value="LAMINA-ASSOCIATED POLYPEPTIDE THYMOPOIETIN"/>
    <property type="match status" value="1"/>
</dbReference>
<accession>A0A6P7IQ79</accession>
<proteinExistence type="inferred from homology"/>
<dbReference type="InterPro" id="IPR003887">
    <property type="entry name" value="LEM_dom"/>
</dbReference>
<dbReference type="Gene3D" id="1.10.720.40">
    <property type="match status" value="2"/>
</dbReference>
<dbReference type="InterPro" id="IPR011015">
    <property type="entry name" value="LEM/LEM-like_dom_sf"/>
</dbReference>
<evidence type="ECO:0000313" key="11">
    <source>
        <dbReference type="RefSeq" id="XP_028265612.1"/>
    </source>
</evidence>
<dbReference type="Pfam" id="PF03020">
    <property type="entry name" value="LEM"/>
    <property type="match status" value="1"/>
</dbReference>
<evidence type="ECO:0000256" key="5">
    <source>
        <dbReference type="ARBA" id="ARBA00023125"/>
    </source>
</evidence>
<dbReference type="CTD" id="93273"/>
<feature type="compositionally biased region" description="Basic and acidic residues" evidence="6">
    <location>
        <begin position="226"/>
        <end position="235"/>
    </location>
</feature>
<evidence type="ECO:0000256" key="4">
    <source>
        <dbReference type="ARBA" id="ARBA00022990"/>
    </source>
</evidence>
<evidence type="ECO:0000259" key="8">
    <source>
        <dbReference type="PROSITE" id="PS50954"/>
    </source>
</evidence>
<feature type="region of interest" description="Disordered" evidence="6">
    <location>
        <begin position="205"/>
        <end position="235"/>
    </location>
</feature>
<feature type="transmembrane region" description="Helical" evidence="7">
    <location>
        <begin position="320"/>
        <end position="340"/>
    </location>
</feature>